<organism evidence="2 3">
    <name type="scientific">Camellia sinensis var. sinensis</name>
    <name type="common">China tea</name>
    <dbReference type="NCBI Taxonomy" id="542762"/>
    <lineage>
        <taxon>Eukaryota</taxon>
        <taxon>Viridiplantae</taxon>
        <taxon>Streptophyta</taxon>
        <taxon>Embryophyta</taxon>
        <taxon>Tracheophyta</taxon>
        <taxon>Spermatophyta</taxon>
        <taxon>Magnoliopsida</taxon>
        <taxon>eudicotyledons</taxon>
        <taxon>Gunneridae</taxon>
        <taxon>Pentapetalae</taxon>
        <taxon>asterids</taxon>
        <taxon>Ericales</taxon>
        <taxon>Theaceae</taxon>
        <taxon>Camellia</taxon>
    </lineage>
</organism>
<sequence>MAASSNPPGNNNQEGSGNGNGATNNGSSVLHDNAVVGPTQAALRHNPGLAVEWTSDEQSLLEDLLTKFGSERNIVRYAKIAMQLKDKTVRDVALRCRWLSSARYRGYTSKHPWSSVQCRWPYLHVTPSMGLPIPNGDPRHPSWMLKACPWGCPLALVGEKKENGKRRKDDHNSSRKSKDKKAYPCPSVDGLRHLSDVEKVTDSMAKSVSHAVNRSNGPPYAQPVISVDSDDGIPYKVIGGVTGQLLEQNAQALDQISANFTAFTIHENINLFCQARNNILTILNDLNDMPEIMKQMPPLPVNLNEDLANSILDPLEIALIKDTLDEDFNFDWDLAMRPSRNQDPFDGGSSSRIGGAWWTNTSVAGSASFLAGSTHFWPTDGRQATDASLREYLVRWSRKVLEMFNPANRGFRKQNSGLLEREPKVLAHHCQFCESATSRRSLTTAFIWVSMATNENLPPNVIKQLATKLKNLDETPPEGIKVGVNDDDFSIIYADIEGPVRCLLIEPFPESALNEQAGKMLLENYEEYARHARLYTGIHALKQKPKFKSGAISESTTALNVDQSNTSVLSIDEKKASSGAALPLPSPLASTTTFTKGGNGQDQFFFFFFLGFG</sequence>
<evidence type="ECO:0008006" key="4">
    <source>
        <dbReference type="Google" id="ProtNLM"/>
    </source>
</evidence>
<dbReference type="InterPro" id="IPR022228">
    <property type="entry name" value="DUF3755"/>
</dbReference>
<reference evidence="2 3" key="1">
    <citation type="journal article" date="2018" name="Proc. Natl. Acad. Sci. U.S.A.">
        <title>Draft genome sequence of Camellia sinensis var. sinensis provides insights into the evolution of the tea genome and tea quality.</title>
        <authorList>
            <person name="Wei C."/>
            <person name="Yang H."/>
            <person name="Wang S."/>
            <person name="Zhao J."/>
            <person name="Liu C."/>
            <person name="Gao L."/>
            <person name="Xia E."/>
            <person name="Lu Y."/>
            <person name="Tai Y."/>
            <person name="She G."/>
            <person name="Sun J."/>
            <person name="Cao H."/>
            <person name="Tong W."/>
            <person name="Gao Q."/>
            <person name="Li Y."/>
            <person name="Deng W."/>
            <person name="Jiang X."/>
            <person name="Wang W."/>
            <person name="Chen Q."/>
            <person name="Zhang S."/>
            <person name="Li H."/>
            <person name="Wu J."/>
            <person name="Wang P."/>
            <person name="Li P."/>
            <person name="Shi C."/>
            <person name="Zheng F."/>
            <person name="Jian J."/>
            <person name="Huang B."/>
            <person name="Shan D."/>
            <person name="Shi M."/>
            <person name="Fang C."/>
            <person name="Yue Y."/>
            <person name="Li F."/>
            <person name="Li D."/>
            <person name="Wei S."/>
            <person name="Han B."/>
            <person name="Jiang C."/>
            <person name="Yin Y."/>
            <person name="Xia T."/>
            <person name="Zhang Z."/>
            <person name="Bennetzen J.L."/>
            <person name="Zhao S."/>
            <person name="Wan X."/>
        </authorList>
    </citation>
    <scope>NUCLEOTIDE SEQUENCE [LARGE SCALE GENOMIC DNA]</scope>
    <source>
        <strain evidence="3">cv. Shuchazao</strain>
        <tissue evidence="2">Leaf</tissue>
    </source>
</reference>
<feature type="region of interest" description="Disordered" evidence="1">
    <location>
        <begin position="159"/>
        <end position="184"/>
    </location>
</feature>
<dbReference type="Proteomes" id="UP000306102">
    <property type="component" value="Unassembled WGS sequence"/>
</dbReference>
<proteinExistence type="predicted"/>
<keyword evidence="3" id="KW-1185">Reference proteome</keyword>
<dbReference type="InterPro" id="IPR001005">
    <property type="entry name" value="SANT/Myb"/>
</dbReference>
<name>A0A4S4DER9_CAMSN</name>
<dbReference type="PANTHER" id="PTHR14000:SF1">
    <property type="entry name" value="HISTONE H2A DEUBIQUITINASE (DUF3755)"/>
    <property type="match status" value="1"/>
</dbReference>
<protein>
    <recommendedName>
        <fullName evidence="4">Myb-like domain-containing protein</fullName>
    </recommendedName>
</protein>
<evidence type="ECO:0000313" key="3">
    <source>
        <dbReference type="Proteomes" id="UP000306102"/>
    </source>
</evidence>
<evidence type="ECO:0000313" key="2">
    <source>
        <dbReference type="EMBL" id="THG00236.1"/>
    </source>
</evidence>
<dbReference type="CDD" id="cd00167">
    <property type="entry name" value="SANT"/>
    <property type="match status" value="1"/>
</dbReference>
<dbReference type="AlphaFoldDB" id="A0A4S4DER9"/>
<feature type="compositionally biased region" description="Low complexity" evidence="1">
    <location>
        <begin position="1"/>
        <end position="28"/>
    </location>
</feature>
<dbReference type="Pfam" id="PF12579">
    <property type="entry name" value="DUF3755"/>
    <property type="match status" value="1"/>
</dbReference>
<dbReference type="EMBL" id="SDRB02011774">
    <property type="protein sequence ID" value="THG00236.1"/>
    <property type="molecule type" value="Genomic_DNA"/>
</dbReference>
<dbReference type="PANTHER" id="PTHR14000">
    <property type="entry name" value="FINGER CCCH DOMAIN PROTEIN, PUTATIVE (DUF3755)-RELATED"/>
    <property type="match status" value="1"/>
</dbReference>
<dbReference type="Gene3D" id="3.10.110.10">
    <property type="entry name" value="Ubiquitin Conjugating Enzyme"/>
    <property type="match status" value="1"/>
</dbReference>
<gene>
    <name evidence="2" type="ORF">TEA_018041</name>
</gene>
<dbReference type="SUPFAM" id="SSF54495">
    <property type="entry name" value="UBC-like"/>
    <property type="match status" value="1"/>
</dbReference>
<evidence type="ECO:0000256" key="1">
    <source>
        <dbReference type="SAM" id="MobiDB-lite"/>
    </source>
</evidence>
<feature type="region of interest" description="Disordered" evidence="1">
    <location>
        <begin position="1"/>
        <end position="32"/>
    </location>
</feature>
<dbReference type="Gene3D" id="1.10.10.60">
    <property type="entry name" value="Homeodomain-like"/>
    <property type="match status" value="1"/>
</dbReference>
<dbReference type="InterPro" id="IPR016135">
    <property type="entry name" value="UBQ-conjugating_enzyme/RWD"/>
</dbReference>
<feature type="compositionally biased region" description="Basic and acidic residues" evidence="1">
    <location>
        <begin position="159"/>
        <end position="173"/>
    </location>
</feature>
<accession>A0A4S4DER9</accession>
<comment type="caution">
    <text evidence="2">The sequence shown here is derived from an EMBL/GenBank/DDBJ whole genome shotgun (WGS) entry which is preliminary data.</text>
</comment>